<comment type="caution">
    <text evidence="1">The sequence shown here is derived from an EMBL/GenBank/DDBJ whole genome shotgun (WGS) entry which is preliminary data.</text>
</comment>
<dbReference type="AlphaFoldDB" id="A0A0P7BML3"/>
<gene>
    <name evidence="1" type="ORF">AFM12_07625</name>
</gene>
<proteinExistence type="predicted"/>
<keyword evidence="2" id="KW-1185">Reference proteome</keyword>
<reference evidence="1 2" key="1">
    <citation type="submission" date="2015-07" db="EMBL/GenBank/DDBJ databases">
        <title>The draft genome sequence of Leadbetterella sp. JN14-9.</title>
        <authorList>
            <person name="Liu Y."/>
            <person name="Du J."/>
            <person name="Shao Z."/>
        </authorList>
    </citation>
    <scope>NUCLEOTIDE SEQUENCE [LARGE SCALE GENOMIC DNA]</scope>
    <source>
        <strain evidence="1 2">JN14-9</strain>
    </source>
</reference>
<dbReference type="Proteomes" id="UP000050454">
    <property type="component" value="Unassembled WGS sequence"/>
</dbReference>
<name>A0A0P7BML3_9BACT</name>
<evidence type="ECO:0000313" key="1">
    <source>
        <dbReference type="EMBL" id="KPM48489.1"/>
    </source>
</evidence>
<protein>
    <submittedName>
        <fullName evidence="1">Uncharacterized protein</fullName>
    </submittedName>
</protein>
<evidence type="ECO:0000313" key="2">
    <source>
        <dbReference type="Proteomes" id="UP000050454"/>
    </source>
</evidence>
<accession>A0A0P7BML3</accession>
<organism evidence="1 2">
    <name type="scientific">Jiulongibacter sediminis</name>
    <dbReference type="NCBI Taxonomy" id="1605367"/>
    <lineage>
        <taxon>Bacteria</taxon>
        <taxon>Pseudomonadati</taxon>
        <taxon>Bacteroidota</taxon>
        <taxon>Cytophagia</taxon>
        <taxon>Cytophagales</taxon>
        <taxon>Leadbetterellaceae</taxon>
        <taxon>Jiulongibacter</taxon>
    </lineage>
</organism>
<dbReference type="EMBL" id="LGTQ01000006">
    <property type="protein sequence ID" value="KPM48489.1"/>
    <property type="molecule type" value="Genomic_DNA"/>
</dbReference>
<sequence length="62" mass="6864">MPKTPQIFKNEALSIFINLVIEASNEVFEGTAIPNLPVEFAGFSILTPFLQIFVARPPLFQG</sequence>